<proteinExistence type="predicted"/>
<dbReference type="Proteomes" id="UP000672027">
    <property type="component" value="Chromosome"/>
</dbReference>
<keyword evidence="3" id="KW-1185">Reference proteome</keyword>
<feature type="signal peptide" evidence="1">
    <location>
        <begin position="1"/>
        <end position="19"/>
    </location>
</feature>
<keyword evidence="1" id="KW-0732">Signal</keyword>
<feature type="chain" id="PRO_5047074061" description="Phospholipase A2 domain-containing protein" evidence="1">
    <location>
        <begin position="20"/>
        <end position="249"/>
    </location>
</feature>
<reference evidence="2 3" key="1">
    <citation type="submission" date="2021-04" db="EMBL/GenBank/DDBJ databases">
        <title>Genomics, taxonomy and metabolism of representatives of sulfur bacteria of the genus Thiothrix: Thiothrix fructosivorans QT, Thiothrix unzii A1T and three new species, Thiothrix subterranea sp. nov., Thiothrix litoralis sp. nov. and 'Candidatus Thiothrix anitrata' sp. nov.</title>
        <authorList>
            <person name="Ravin N.V."/>
            <person name="Smolyakov D."/>
            <person name="Rudenko T.S."/>
            <person name="Mardanov A.V."/>
            <person name="Beletsky A.V."/>
            <person name="Markov N.D."/>
            <person name="Fomenkov A.I."/>
            <person name="Roberts R.J."/>
            <person name="Karnachuk O.V."/>
            <person name="Novikov A."/>
            <person name="Grabovich M.Y."/>
        </authorList>
    </citation>
    <scope>NUCLEOTIDE SEQUENCE [LARGE SCALE GENOMIC DNA]</scope>
    <source>
        <strain evidence="2 3">A52</strain>
    </source>
</reference>
<organism evidence="2 3">
    <name type="scientific">Candidatus Thiothrix anitrata</name>
    <dbReference type="NCBI Taxonomy" id="2823902"/>
    <lineage>
        <taxon>Bacteria</taxon>
        <taxon>Pseudomonadati</taxon>
        <taxon>Pseudomonadota</taxon>
        <taxon>Gammaproteobacteria</taxon>
        <taxon>Thiotrichales</taxon>
        <taxon>Thiotrichaceae</taxon>
        <taxon>Thiothrix</taxon>
    </lineage>
</organism>
<gene>
    <name evidence="2" type="ORF">J8380_11825</name>
</gene>
<evidence type="ECO:0000256" key="1">
    <source>
        <dbReference type="SAM" id="SignalP"/>
    </source>
</evidence>
<sequence length="249" mass="27942">MKKIFLFCSALLLSSSLYATDFSPHFGPNCGTGATADLVPDELCLVSGFAVGRGCAHFYKACKIHDKCYDTLGSTKEFCDKEIHQNLKAECGRAYNTIVARPAKIACEEVAINYYRVLRDSDTAQTAYENAQRNNSNANSNEDSISEIMSNLYREVLGREPDPIGLKGKISEYQRGDSIEVIRDRMARSDESKNNIRNLYKEILCREPDDTGFKGKLTELSRGDGLAKVTERMRNSDERMMLNKDGRCQ</sequence>
<protein>
    <recommendedName>
        <fullName evidence="4">Phospholipase A2 domain-containing protein</fullName>
    </recommendedName>
</protein>
<dbReference type="InterPro" id="IPR036444">
    <property type="entry name" value="PLipase_A2_dom_sf"/>
</dbReference>
<evidence type="ECO:0000313" key="3">
    <source>
        <dbReference type="Proteomes" id="UP000672027"/>
    </source>
</evidence>
<dbReference type="SUPFAM" id="SSF48619">
    <property type="entry name" value="Phospholipase A2, PLA2"/>
    <property type="match status" value="1"/>
</dbReference>
<dbReference type="Gene3D" id="1.20.90.10">
    <property type="entry name" value="Phospholipase A2 domain"/>
    <property type="match status" value="1"/>
</dbReference>
<dbReference type="EMBL" id="CP072800">
    <property type="protein sequence ID" value="QTR48962.1"/>
    <property type="molecule type" value="Genomic_DNA"/>
</dbReference>
<evidence type="ECO:0008006" key="4">
    <source>
        <dbReference type="Google" id="ProtNLM"/>
    </source>
</evidence>
<evidence type="ECO:0000313" key="2">
    <source>
        <dbReference type="EMBL" id="QTR48962.1"/>
    </source>
</evidence>
<name>A0ABX7X105_9GAMM</name>
<dbReference type="RefSeq" id="WP_210225831.1">
    <property type="nucleotide sequence ID" value="NZ_CP072800.1"/>
</dbReference>
<accession>A0ABX7X105</accession>